<dbReference type="SUPFAM" id="SSF52374">
    <property type="entry name" value="Nucleotidylyl transferase"/>
    <property type="match status" value="1"/>
</dbReference>
<dbReference type="GO" id="GO:0004592">
    <property type="term" value="F:pantoate-beta-alanine ligase activity"/>
    <property type="evidence" value="ECO:0007669"/>
    <property type="project" value="UniProtKB-EC"/>
</dbReference>
<dbReference type="InterPro" id="IPR042176">
    <property type="entry name" value="Pantoate_ligase_C"/>
</dbReference>
<evidence type="ECO:0000256" key="2">
    <source>
        <dbReference type="ARBA" id="ARBA00009256"/>
    </source>
</evidence>
<name>A0A7H0JY40_9CORY</name>
<dbReference type="Proteomes" id="UP000516235">
    <property type="component" value="Chromosome"/>
</dbReference>
<evidence type="ECO:0000256" key="8">
    <source>
        <dbReference type="ARBA" id="ARBA00048258"/>
    </source>
</evidence>
<keyword evidence="6" id="KW-0547">Nucleotide-binding</keyword>
<dbReference type="EMBL" id="JACMYE010000002">
    <property type="protein sequence ID" value="MBC3178348.1"/>
    <property type="molecule type" value="Genomic_DNA"/>
</dbReference>
<proteinExistence type="inferred from homology"/>
<evidence type="ECO:0000313" key="10">
    <source>
        <dbReference type="EMBL" id="QNP89956.1"/>
    </source>
</evidence>
<dbReference type="InterPro" id="IPR014729">
    <property type="entry name" value="Rossmann-like_a/b/a_fold"/>
</dbReference>
<reference evidence="11 12" key="1">
    <citation type="submission" date="2020-08" db="EMBL/GenBank/DDBJ databases">
        <title>novel species in genus Corynebacterium.</title>
        <authorList>
            <person name="Zhang G."/>
        </authorList>
    </citation>
    <scope>NUCLEOTIDE SEQUENCE [LARGE SCALE GENOMIC DNA]</scope>
    <source>
        <strain evidence="10">Zg-917</strain>
        <strain evidence="11 12">zg-917</strain>
    </source>
</reference>
<dbReference type="Proteomes" id="UP000642876">
    <property type="component" value="Unassembled WGS sequence"/>
</dbReference>
<evidence type="ECO:0000256" key="6">
    <source>
        <dbReference type="ARBA" id="ARBA00022741"/>
    </source>
</evidence>
<keyword evidence="7" id="KW-0067">ATP-binding</keyword>
<accession>A0A7H0JY40</accession>
<dbReference type="KEGG" id="cluj:IAU68_09910"/>
<dbReference type="InterPro" id="IPR003721">
    <property type="entry name" value="Pantoate_ligase"/>
</dbReference>
<dbReference type="UniPathway" id="UPA00028">
    <property type="reaction ID" value="UER00005"/>
</dbReference>
<evidence type="ECO:0000256" key="1">
    <source>
        <dbReference type="ARBA" id="ARBA00004990"/>
    </source>
</evidence>
<keyword evidence="5" id="KW-0566">Pantothenate biosynthesis</keyword>
<dbReference type="GO" id="GO:0005829">
    <property type="term" value="C:cytosol"/>
    <property type="evidence" value="ECO:0007669"/>
    <property type="project" value="TreeGrafter"/>
</dbReference>
<comment type="similarity">
    <text evidence="2">Belongs to the pantothenate synthetase family.</text>
</comment>
<keyword evidence="4 10" id="KW-0436">Ligase</keyword>
<sequence>MAFEAGNAVVVTDEALLATYGRAFRKIGKSVVVVPLGRDVHAGHIELIRAAKSLLGSYVVVTFTGDEVPDVLAQENVDVVFHGALDTKVRVDSGVAPLEDPETTQREVARILAAVNATHATDLVLGEKDFEVLVATQYAVSGLRMEVKLHSVPTVRTPDGLPVSLRNADVPEDKRDAALALPAALTAGAHAAEHGADKVLETVRGVLASEGLEPAYLEIRDLALREAPERGDARLLAAVDLDGVRLIDNVGLPLGIGFKHIEEDR</sequence>
<dbReference type="GO" id="GO:0005524">
    <property type="term" value="F:ATP binding"/>
    <property type="evidence" value="ECO:0007669"/>
    <property type="project" value="UniProtKB-KW"/>
</dbReference>
<evidence type="ECO:0000313" key="9">
    <source>
        <dbReference type="EMBL" id="MBC3178348.1"/>
    </source>
</evidence>
<protein>
    <recommendedName>
        <fullName evidence="3">pantoate--beta-alanine ligase (AMP-forming)</fullName>
        <ecNumber evidence="3">6.3.2.1</ecNumber>
    </recommendedName>
</protein>
<evidence type="ECO:0000256" key="3">
    <source>
        <dbReference type="ARBA" id="ARBA00012219"/>
    </source>
</evidence>
<gene>
    <name evidence="9" type="ORF">H7348_03285</name>
    <name evidence="10" type="ORF">IAU68_09910</name>
</gene>
<dbReference type="Gene3D" id="3.30.1300.10">
    <property type="entry name" value="Pantoate-beta-alanine ligase, C-terminal domain"/>
    <property type="match status" value="1"/>
</dbReference>
<dbReference type="PANTHER" id="PTHR21299">
    <property type="entry name" value="CYTIDYLATE KINASE/PANTOATE-BETA-ALANINE LIGASE"/>
    <property type="match status" value="1"/>
</dbReference>
<organism evidence="10 11">
    <name type="scientific">Corynebacterium lujinxingii</name>
    <dbReference type="NCBI Taxonomy" id="2763010"/>
    <lineage>
        <taxon>Bacteria</taxon>
        <taxon>Bacillati</taxon>
        <taxon>Actinomycetota</taxon>
        <taxon>Actinomycetes</taxon>
        <taxon>Mycobacteriales</taxon>
        <taxon>Corynebacteriaceae</taxon>
        <taxon>Corynebacterium</taxon>
    </lineage>
</organism>
<dbReference type="AlphaFoldDB" id="A0A7H0JY40"/>
<evidence type="ECO:0000256" key="7">
    <source>
        <dbReference type="ARBA" id="ARBA00022840"/>
    </source>
</evidence>
<evidence type="ECO:0000313" key="12">
    <source>
        <dbReference type="Proteomes" id="UP000642876"/>
    </source>
</evidence>
<dbReference type="RefSeq" id="WP_171193722.1">
    <property type="nucleotide sequence ID" value="NZ_CP061032.1"/>
</dbReference>
<dbReference type="PANTHER" id="PTHR21299:SF1">
    <property type="entry name" value="PANTOATE--BETA-ALANINE LIGASE"/>
    <property type="match status" value="1"/>
</dbReference>
<evidence type="ECO:0000256" key="4">
    <source>
        <dbReference type="ARBA" id="ARBA00022598"/>
    </source>
</evidence>
<comment type="pathway">
    <text evidence="1">Cofactor biosynthesis; (R)-pantothenate biosynthesis; (R)-pantothenate from (R)-pantoate and beta-alanine: step 1/1.</text>
</comment>
<evidence type="ECO:0000256" key="5">
    <source>
        <dbReference type="ARBA" id="ARBA00022655"/>
    </source>
</evidence>
<dbReference type="Pfam" id="PF02569">
    <property type="entry name" value="Pantoate_ligase"/>
    <property type="match status" value="1"/>
</dbReference>
<comment type="catalytic activity">
    <reaction evidence="8">
        <text>(R)-pantoate + beta-alanine + ATP = (R)-pantothenate + AMP + diphosphate + H(+)</text>
        <dbReference type="Rhea" id="RHEA:10912"/>
        <dbReference type="ChEBI" id="CHEBI:15378"/>
        <dbReference type="ChEBI" id="CHEBI:15980"/>
        <dbReference type="ChEBI" id="CHEBI:29032"/>
        <dbReference type="ChEBI" id="CHEBI:30616"/>
        <dbReference type="ChEBI" id="CHEBI:33019"/>
        <dbReference type="ChEBI" id="CHEBI:57966"/>
        <dbReference type="ChEBI" id="CHEBI:456215"/>
        <dbReference type="EC" id="6.3.2.1"/>
    </reaction>
</comment>
<evidence type="ECO:0000313" key="11">
    <source>
        <dbReference type="Proteomes" id="UP000516235"/>
    </source>
</evidence>
<dbReference type="EMBL" id="CP061032">
    <property type="protein sequence ID" value="QNP89956.1"/>
    <property type="molecule type" value="Genomic_DNA"/>
</dbReference>
<keyword evidence="12" id="KW-1185">Reference proteome</keyword>
<dbReference type="Gene3D" id="3.40.50.620">
    <property type="entry name" value="HUPs"/>
    <property type="match status" value="1"/>
</dbReference>
<dbReference type="EC" id="6.3.2.1" evidence="3"/>
<dbReference type="GO" id="GO:0015940">
    <property type="term" value="P:pantothenate biosynthetic process"/>
    <property type="evidence" value="ECO:0007669"/>
    <property type="project" value="UniProtKB-UniPathway"/>
</dbReference>